<evidence type="ECO:0000256" key="1">
    <source>
        <dbReference type="SAM" id="Phobius"/>
    </source>
</evidence>
<organism evidence="3 4">
    <name type="scientific">Bacillus atrophaeus (strain 1942)</name>
    <dbReference type="NCBI Taxonomy" id="720555"/>
    <lineage>
        <taxon>Bacteria</taxon>
        <taxon>Bacillati</taxon>
        <taxon>Bacillota</taxon>
        <taxon>Bacilli</taxon>
        <taxon>Bacillales</taxon>
        <taxon>Bacillaceae</taxon>
        <taxon>Bacillus</taxon>
    </lineage>
</organism>
<keyword evidence="4" id="KW-1185">Reference proteome</keyword>
<dbReference type="EMBL" id="CP002207">
    <property type="protein sequence ID" value="ADP34882.1"/>
    <property type="molecule type" value="Genomic_DNA"/>
</dbReference>
<gene>
    <name evidence="3" type="ordered locus">BATR1942_19835</name>
</gene>
<feature type="transmembrane region" description="Helical" evidence="1">
    <location>
        <begin position="47"/>
        <end position="64"/>
    </location>
</feature>
<accession>A0ABN3ZHB2</accession>
<dbReference type="Pfam" id="PF07853">
    <property type="entry name" value="DUF1648"/>
    <property type="match status" value="1"/>
</dbReference>
<dbReference type="RefSeq" id="WP_003327949.1">
    <property type="nucleotide sequence ID" value="NC_014639.1"/>
</dbReference>
<sequence>MFLMNKRVLWGSVVIAFILSIAFYPYLPADMPIHYDVTIQPDMSINKMIGVLVLPVLMIVFMFLRNMAARLCYVVYVLLILHIVVLWLALR</sequence>
<evidence type="ECO:0000313" key="3">
    <source>
        <dbReference type="EMBL" id="ADP34882.1"/>
    </source>
</evidence>
<dbReference type="InterPro" id="IPR012867">
    <property type="entry name" value="DUF1648"/>
</dbReference>
<dbReference type="Proteomes" id="UP000006867">
    <property type="component" value="Chromosome"/>
</dbReference>
<feature type="transmembrane region" description="Helical" evidence="1">
    <location>
        <begin position="7"/>
        <end position="27"/>
    </location>
</feature>
<name>A0ABN3ZHB2_BACA1</name>
<keyword evidence="1" id="KW-0472">Membrane</keyword>
<evidence type="ECO:0000259" key="2">
    <source>
        <dbReference type="Pfam" id="PF07853"/>
    </source>
</evidence>
<proteinExistence type="predicted"/>
<keyword evidence="1" id="KW-1133">Transmembrane helix</keyword>
<evidence type="ECO:0000313" key="4">
    <source>
        <dbReference type="Proteomes" id="UP000006867"/>
    </source>
</evidence>
<feature type="domain" description="DUF1648" evidence="2">
    <location>
        <begin position="13"/>
        <end position="59"/>
    </location>
</feature>
<protein>
    <submittedName>
        <fullName evidence="3">YbgB</fullName>
    </submittedName>
</protein>
<keyword evidence="1" id="KW-0812">Transmembrane</keyword>
<feature type="transmembrane region" description="Helical" evidence="1">
    <location>
        <begin position="71"/>
        <end position="90"/>
    </location>
</feature>
<reference evidence="3 4" key="1">
    <citation type="journal article" date="2011" name="Front. Microbiol.">
        <title>Genomic signatures of strain selection and enhancement in Bacillus atrophaeus var. globigii, a historical biowarfare simulant.</title>
        <authorList>
            <person name="Gibbons H.S."/>
            <person name="Broomall S.M."/>
            <person name="McNew L.A."/>
            <person name="Daligault H."/>
            <person name="Chapman C."/>
            <person name="Bruce D."/>
            <person name="Karavis M."/>
            <person name="Krepps M."/>
            <person name="McGregor P.A."/>
            <person name="Hong C."/>
            <person name="Park K.H."/>
            <person name="Akmal A."/>
            <person name="Feldman A."/>
            <person name="Lin J.S."/>
            <person name="Chang W.E."/>
            <person name="Higgs B.W."/>
            <person name="Demirev P."/>
            <person name="Lindquist J."/>
            <person name="Liem A."/>
            <person name="Fochler E."/>
            <person name="Read T.D."/>
            <person name="Tapia R."/>
            <person name="Johnson S."/>
            <person name="Bishop-Lilly K.A."/>
            <person name="Detter C."/>
            <person name="Han C."/>
            <person name="Sozhamannan S."/>
            <person name="Rosenzweig C.N."/>
            <person name="Skowronski E.W."/>
        </authorList>
    </citation>
    <scope>NUCLEOTIDE SEQUENCE [LARGE SCALE GENOMIC DNA]</scope>
    <source>
        <strain evidence="3 4">1942</strain>
    </source>
</reference>